<dbReference type="Gene3D" id="3.65.10.10">
    <property type="entry name" value="Enolpyruvate transferase domain"/>
    <property type="match status" value="2"/>
</dbReference>
<feature type="active site" description="Proton donor" evidence="13">
    <location>
        <position position="123"/>
    </location>
</feature>
<dbReference type="InterPro" id="IPR050068">
    <property type="entry name" value="MurA_subfamily"/>
</dbReference>
<keyword evidence="3 13" id="KW-0963">Cytoplasm</keyword>
<comment type="catalytic activity">
    <reaction evidence="12 13">
        <text>phosphoenolpyruvate + UDP-N-acetyl-alpha-D-glucosamine = UDP-N-acetyl-3-O-(1-carboxyvinyl)-alpha-D-glucosamine + phosphate</text>
        <dbReference type="Rhea" id="RHEA:18681"/>
        <dbReference type="ChEBI" id="CHEBI:43474"/>
        <dbReference type="ChEBI" id="CHEBI:57705"/>
        <dbReference type="ChEBI" id="CHEBI:58702"/>
        <dbReference type="ChEBI" id="CHEBI:68483"/>
        <dbReference type="EC" id="2.5.1.7"/>
    </reaction>
</comment>
<comment type="pathway">
    <text evidence="2 13">Cell wall biogenesis; peptidoglycan biosynthesis.</text>
</comment>
<name>A0A2A4I4J7_9SPHN</name>
<evidence type="ECO:0000256" key="7">
    <source>
        <dbReference type="ARBA" id="ARBA00022984"/>
    </source>
</evidence>
<keyword evidence="10 13" id="KW-0670">Pyruvate</keyword>
<feature type="binding site" evidence="13">
    <location>
        <position position="335"/>
    </location>
    <ligand>
        <name>UDP-N-acetyl-alpha-D-glucosamine</name>
        <dbReference type="ChEBI" id="CHEBI:57705"/>
    </ligand>
</feature>
<evidence type="ECO:0000256" key="6">
    <source>
        <dbReference type="ARBA" id="ARBA00022960"/>
    </source>
</evidence>
<dbReference type="HAMAP" id="MF_00111">
    <property type="entry name" value="MurA"/>
    <property type="match status" value="1"/>
</dbReference>
<feature type="binding site" evidence="13">
    <location>
        <begin position="128"/>
        <end position="132"/>
    </location>
    <ligand>
        <name>UDP-N-acetyl-alpha-D-glucosamine</name>
        <dbReference type="ChEBI" id="CHEBI:57705"/>
    </ligand>
</feature>
<feature type="binding site" evidence="13">
    <location>
        <position position="313"/>
    </location>
    <ligand>
        <name>UDP-N-acetyl-alpha-D-glucosamine</name>
        <dbReference type="ChEBI" id="CHEBI:57705"/>
    </ligand>
</feature>
<dbReference type="Proteomes" id="UP000218323">
    <property type="component" value="Unassembled WGS sequence"/>
</dbReference>
<feature type="modified residue" description="2-(S-cysteinyl)pyruvic acid O-phosphothioketal" evidence="13">
    <location>
        <position position="123"/>
    </location>
</feature>
<evidence type="ECO:0000256" key="3">
    <source>
        <dbReference type="ARBA" id="ARBA00022490"/>
    </source>
</evidence>
<proteinExistence type="inferred from homology"/>
<evidence type="ECO:0000256" key="2">
    <source>
        <dbReference type="ARBA" id="ARBA00004752"/>
    </source>
</evidence>
<dbReference type="NCBIfam" id="TIGR01072">
    <property type="entry name" value="murA"/>
    <property type="match status" value="1"/>
</dbReference>
<dbReference type="EMBL" id="NWVC01000007">
    <property type="protein sequence ID" value="PCG13541.1"/>
    <property type="molecule type" value="Genomic_DNA"/>
</dbReference>
<keyword evidence="8 13" id="KW-0131">Cell cycle</keyword>
<comment type="function">
    <text evidence="13">Cell wall formation. Adds enolpyruvyl to UDP-N-acetylglucosamine.</text>
</comment>
<dbReference type="AlphaFoldDB" id="A0A2A4I4J7"/>
<dbReference type="UniPathway" id="UPA00219"/>
<comment type="caution">
    <text evidence="15">The sequence shown here is derived from an EMBL/GenBank/DDBJ whole genome shotgun (WGS) entry which is preliminary data.</text>
</comment>
<evidence type="ECO:0000313" key="15">
    <source>
        <dbReference type="EMBL" id="PCG13541.1"/>
    </source>
</evidence>
<accession>A0A2A4I4J7</accession>
<evidence type="ECO:0000256" key="8">
    <source>
        <dbReference type="ARBA" id="ARBA00023306"/>
    </source>
</evidence>
<dbReference type="PANTHER" id="PTHR43783:SF1">
    <property type="entry name" value="UDP-N-ACETYLGLUCOSAMINE 1-CARBOXYVINYLTRANSFERASE"/>
    <property type="match status" value="1"/>
</dbReference>
<dbReference type="EC" id="2.5.1.7" evidence="13"/>
<dbReference type="InterPro" id="IPR036968">
    <property type="entry name" value="Enolpyruvate_Tfrase_sf"/>
</dbReference>
<evidence type="ECO:0000256" key="9">
    <source>
        <dbReference type="ARBA" id="ARBA00023316"/>
    </source>
</evidence>
<keyword evidence="9 13" id="KW-0961">Cell wall biogenesis/degradation</keyword>
<comment type="subcellular location">
    <subcellularLocation>
        <location evidence="1 13">Cytoplasm</location>
    </subcellularLocation>
</comment>
<feature type="domain" description="Enolpyruvate transferase" evidence="14">
    <location>
        <begin position="7"/>
        <end position="414"/>
    </location>
</feature>
<dbReference type="CDD" id="cd01555">
    <property type="entry name" value="UdpNAET"/>
    <property type="match status" value="1"/>
</dbReference>
<dbReference type="GO" id="GO:0071555">
    <property type="term" value="P:cell wall organization"/>
    <property type="evidence" value="ECO:0007669"/>
    <property type="project" value="UniProtKB-KW"/>
</dbReference>
<comment type="caution">
    <text evidence="13">Lacks conserved residue(s) required for the propagation of feature annotation.</text>
</comment>
<sequence>MDRILIRGGRRLNGKLPISGAKNAALTLMPCGLLTDEPLTLRNLPRLADVDGFGHLLNQLGASTTIEGSRPEDFGRVMTIRAGQLTSTEAPYDIVRKMRASILVLGPILARAGQARVSLPGGCAIGNRPIDLHLKALEAIGADLEMSAGYVTATAPGGRLSGGRYRFPVVSVGATENVVMAAVTASGSSRIENAAREPEIVDLCRCLVAMGARIDGIGTETLEIEGVAELHGATYAVMPDRIEAGSYACAAAVTGGEVELTNVDVASMGATLTALREAGVGIEERRDSIVVTSDGQLRPLTLTTAPYPGFATDMQAQFMAMLCKAAGASVLTETIFENRYMHVPELARMGADIQVRGRTAVVKGVDRLVGAPVMATDLRASMSLIIAGLVAEGETSVARVYHLDRGYERLEEKLSAVGADIERDGGG</sequence>
<keyword evidence="16" id="KW-1185">Reference proteome</keyword>
<dbReference type="InterPro" id="IPR005750">
    <property type="entry name" value="UDP_GlcNAc_COvinyl_MurA"/>
</dbReference>
<evidence type="ECO:0000256" key="4">
    <source>
        <dbReference type="ARBA" id="ARBA00022618"/>
    </source>
</evidence>
<dbReference type="PANTHER" id="PTHR43783">
    <property type="entry name" value="UDP-N-ACETYLGLUCOSAMINE 1-CARBOXYVINYLTRANSFERASE"/>
    <property type="match status" value="1"/>
</dbReference>
<dbReference type="GO" id="GO:0005737">
    <property type="term" value="C:cytoplasm"/>
    <property type="evidence" value="ECO:0007669"/>
    <property type="project" value="UniProtKB-SubCell"/>
</dbReference>
<dbReference type="GO" id="GO:0008360">
    <property type="term" value="P:regulation of cell shape"/>
    <property type="evidence" value="ECO:0007669"/>
    <property type="project" value="UniProtKB-KW"/>
</dbReference>
<keyword evidence="5 13" id="KW-0808">Transferase</keyword>
<dbReference type="GO" id="GO:0009252">
    <property type="term" value="P:peptidoglycan biosynthetic process"/>
    <property type="evidence" value="ECO:0007669"/>
    <property type="project" value="UniProtKB-UniRule"/>
</dbReference>
<keyword evidence="4 13" id="KW-0132">Cell division</keyword>
<evidence type="ECO:0000256" key="13">
    <source>
        <dbReference type="HAMAP-Rule" id="MF_00111"/>
    </source>
</evidence>
<dbReference type="InterPro" id="IPR013792">
    <property type="entry name" value="RNA3'P_cycl/enolpyr_Trfase_a/b"/>
</dbReference>
<evidence type="ECO:0000256" key="11">
    <source>
        <dbReference type="ARBA" id="ARBA00038367"/>
    </source>
</evidence>
<reference evidence="15 16" key="1">
    <citation type="submission" date="2017-09" db="EMBL/GenBank/DDBJ databases">
        <title>Sphingomonas adhaesiva DSM 7418, whole genome shotgun sequence.</title>
        <authorList>
            <person name="Feng G."/>
            <person name="Zhu H."/>
        </authorList>
    </citation>
    <scope>NUCLEOTIDE SEQUENCE [LARGE SCALE GENOMIC DNA]</scope>
    <source>
        <strain evidence="15 16">DSM 7418</strain>
    </source>
</reference>
<comment type="similarity">
    <text evidence="11 13">Belongs to the EPSP synthase family. MurA subfamily.</text>
</comment>
<evidence type="ECO:0000259" key="14">
    <source>
        <dbReference type="Pfam" id="PF00275"/>
    </source>
</evidence>
<protein>
    <recommendedName>
        <fullName evidence="13">UDP-N-acetylglucosamine 1-carboxyvinyltransferase</fullName>
        <ecNumber evidence="13">2.5.1.7</ecNumber>
    </recommendedName>
    <alternativeName>
        <fullName evidence="13">Enoylpyruvate transferase</fullName>
    </alternativeName>
    <alternativeName>
        <fullName evidence="13">UDP-N-acetylglucosamine enolpyruvyl transferase</fullName>
        <shortName evidence="13">EPT</shortName>
    </alternativeName>
</protein>
<evidence type="ECO:0000256" key="10">
    <source>
        <dbReference type="ARBA" id="ARBA00023317"/>
    </source>
</evidence>
<dbReference type="GO" id="GO:0019277">
    <property type="term" value="P:UDP-N-acetylgalactosamine biosynthetic process"/>
    <property type="evidence" value="ECO:0007669"/>
    <property type="project" value="InterPro"/>
</dbReference>
<dbReference type="SUPFAM" id="SSF55205">
    <property type="entry name" value="EPT/RTPC-like"/>
    <property type="match status" value="1"/>
</dbReference>
<dbReference type="InterPro" id="IPR001986">
    <property type="entry name" value="Enolpyruvate_Tfrase_dom"/>
</dbReference>
<keyword evidence="6 13" id="KW-0133">Cell shape</keyword>
<dbReference type="GO" id="GO:0008760">
    <property type="term" value="F:UDP-N-acetylglucosamine 1-carboxyvinyltransferase activity"/>
    <property type="evidence" value="ECO:0007669"/>
    <property type="project" value="UniProtKB-UniRule"/>
</dbReference>
<dbReference type="GO" id="GO:0051301">
    <property type="term" value="P:cell division"/>
    <property type="evidence" value="ECO:0007669"/>
    <property type="project" value="UniProtKB-KW"/>
</dbReference>
<evidence type="ECO:0000256" key="5">
    <source>
        <dbReference type="ARBA" id="ARBA00022679"/>
    </source>
</evidence>
<feature type="binding site" evidence="13">
    <location>
        <position position="99"/>
    </location>
    <ligand>
        <name>UDP-N-acetyl-alpha-D-glucosamine</name>
        <dbReference type="ChEBI" id="CHEBI:57705"/>
    </ligand>
</feature>
<dbReference type="Pfam" id="PF00275">
    <property type="entry name" value="EPSP_synthase"/>
    <property type="match status" value="1"/>
</dbReference>
<evidence type="ECO:0000256" key="12">
    <source>
        <dbReference type="ARBA" id="ARBA00047527"/>
    </source>
</evidence>
<organism evidence="15 16">
    <name type="scientific">Sphingomonas adhaesiva</name>
    <dbReference type="NCBI Taxonomy" id="28212"/>
    <lineage>
        <taxon>Bacteria</taxon>
        <taxon>Pseudomonadati</taxon>
        <taxon>Pseudomonadota</taxon>
        <taxon>Alphaproteobacteria</taxon>
        <taxon>Sphingomonadales</taxon>
        <taxon>Sphingomonadaceae</taxon>
        <taxon>Sphingomonas</taxon>
    </lineage>
</organism>
<dbReference type="RefSeq" id="WP_066708613.1">
    <property type="nucleotide sequence ID" value="NZ_JBHIWA010000022.1"/>
</dbReference>
<evidence type="ECO:0000256" key="1">
    <source>
        <dbReference type="ARBA" id="ARBA00004496"/>
    </source>
</evidence>
<dbReference type="NCBIfam" id="NF006873">
    <property type="entry name" value="PRK09369.1"/>
    <property type="match status" value="1"/>
</dbReference>
<evidence type="ECO:0000313" key="16">
    <source>
        <dbReference type="Proteomes" id="UP000218323"/>
    </source>
</evidence>
<feature type="binding site" evidence="13">
    <location>
        <begin position="22"/>
        <end position="23"/>
    </location>
    <ligand>
        <name>phosphoenolpyruvate</name>
        <dbReference type="ChEBI" id="CHEBI:58702"/>
    </ligand>
</feature>
<keyword evidence="7 13" id="KW-0573">Peptidoglycan synthesis</keyword>
<dbReference type="FunFam" id="3.65.10.10:FF:000001">
    <property type="entry name" value="UDP-N-acetylglucosamine 1-carboxyvinyltransferase"/>
    <property type="match status" value="1"/>
</dbReference>
<gene>
    <name evidence="13 15" type="primary">murA</name>
    <name evidence="15" type="ORF">COA07_13545</name>
</gene>